<evidence type="ECO:0000259" key="9">
    <source>
        <dbReference type="PROSITE" id="PS50106"/>
    </source>
</evidence>
<dbReference type="Gene3D" id="2.30.29.30">
    <property type="entry name" value="Pleckstrin-homology domain (PH domain)/Phosphotyrosine-binding domain (PTB)"/>
    <property type="match status" value="2"/>
</dbReference>
<dbReference type="InterPro" id="IPR055108">
    <property type="entry name" value="Syntrophin_4th"/>
</dbReference>
<dbReference type="FunFam" id="2.30.42.10:FF:000267">
    <property type="entry name" value="Protein CBR-STN-1"/>
    <property type="match status" value="1"/>
</dbReference>
<organism evidence="10 11">
    <name type="scientific">Ancylostoma caninum</name>
    <name type="common">Dog hookworm</name>
    <dbReference type="NCBI Taxonomy" id="29170"/>
    <lineage>
        <taxon>Eukaryota</taxon>
        <taxon>Metazoa</taxon>
        <taxon>Ecdysozoa</taxon>
        <taxon>Nematoda</taxon>
        <taxon>Chromadorea</taxon>
        <taxon>Rhabditida</taxon>
        <taxon>Rhabditina</taxon>
        <taxon>Rhabditomorpha</taxon>
        <taxon>Strongyloidea</taxon>
        <taxon>Ancylostomatidae</taxon>
        <taxon>Ancylostomatinae</taxon>
        <taxon>Ancylostoma</taxon>
    </lineage>
</organism>
<evidence type="ECO:0000256" key="5">
    <source>
        <dbReference type="ARBA" id="ARBA00022737"/>
    </source>
</evidence>
<dbReference type="GO" id="GO:0005198">
    <property type="term" value="F:structural molecule activity"/>
    <property type="evidence" value="ECO:0007669"/>
    <property type="project" value="InterPro"/>
</dbReference>
<evidence type="ECO:0000256" key="1">
    <source>
        <dbReference type="ARBA" id="ARBA00004170"/>
    </source>
</evidence>
<dbReference type="Proteomes" id="UP000252519">
    <property type="component" value="Unassembled WGS sequence"/>
</dbReference>
<dbReference type="GO" id="GO:0005856">
    <property type="term" value="C:cytoskeleton"/>
    <property type="evidence" value="ECO:0007669"/>
    <property type="project" value="UniProtKB-SubCell"/>
</dbReference>
<evidence type="ECO:0000256" key="4">
    <source>
        <dbReference type="ARBA" id="ARBA00022490"/>
    </source>
</evidence>
<keyword evidence="7" id="KW-0206">Cytoskeleton</keyword>
<keyword evidence="6" id="KW-0472">Membrane</keyword>
<evidence type="ECO:0000256" key="3">
    <source>
        <dbReference type="ARBA" id="ARBA00010798"/>
    </source>
</evidence>
<comment type="caution">
    <text evidence="10">The sequence shown here is derived from an EMBL/GenBank/DDBJ whole genome shotgun (WGS) entry which is preliminary data.</text>
</comment>
<reference evidence="10 11" key="1">
    <citation type="submission" date="2014-10" db="EMBL/GenBank/DDBJ databases">
        <title>Draft genome of the hookworm Ancylostoma caninum.</title>
        <authorList>
            <person name="Mitreva M."/>
        </authorList>
    </citation>
    <scope>NUCLEOTIDE SEQUENCE [LARGE SCALE GENOMIC DNA]</scope>
    <source>
        <strain evidence="10 11">Baltimore</strain>
    </source>
</reference>
<dbReference type="InterPro" id="IPR001849">
    <property type="entry name" value="PH_domain"/>
</dbReference>
<feature type="domain" description="PDZ" evidence="9">
    <location>
        <begin position="48"/>
        <end position="131"/>
    </location>
</feature>
<dbReference type="SUPFAM" id="SSF50729">
    <property type="entry name" value="PH domain-like"/>
    <property type="match status" value="2"/>
</dbReference>
<dbReference type="InterPro" id="IPR011993">
    <property type="entry name" value="PH-like_dom_sf"/>
</dbReference>
<proteinExistence type="inferred from homology"/>
<comment type="subcellular location">
    <subcellularLocation>
        <location evidence="2">Cytoplasm</location>
        <location evidence="2">Cytoskeleton</location>
    </subcellularLocation>
    <subcellularLocation>
        <location evidence="1">Membrane</location>
        <topology evidence="1">Peripheral membrane protein</topology>
    </subcellularLocation>
</comment>
<feature type="domain" description="PH" evidence="8">
    <location>
        <begin position="230"/>
        <end position="343"/>
    </location>
</feature>
<gene>
    <name evidence="10" type="ORF">ANCCAN_09466</name>
</gene>
<dbReference type="PROSITE" id="PS50106">
    <property type="entry name" value="PDZ"/>
    <property type="match status" value="1"/>
</dbReference>
<evidence type="ECO:0000313" key="11">
    <source>
        <dbReference type="Proteomes" id="UP000252519"/>
    </source>
</evidence>
<evidence type="ECO:0000256" key="7">
    <source>
        <dbReference type="ARBA" id="ARBA00023212"/>
    </source>
</evidence>
<accession>A0A368GLP1</accession>
<dbReference type="InterPro" id="IPR036034">
    <property type="entry name" value="PDZ_sf"/>
</dbReference>
<evidence type="ECO:0000256" key="6">
    <source>
        <dbReference type="ARBA" id="ARBA00023136"/>
    </source>
</evidence>
<dbReference type="Gene3D" id="2.30.42.10">
    <property type="match status" value="1"/>
</dbReference>
<dbReference type="Pfam" id="PF00169">
    <property type="entry name" value="PH"/>
    <property type="match status" value="1"/>
</dbReference>
<evidence type="ECO:0000313" key="10">
    <source>
        <dbReference type="EMBL" id="RCN44578.1"/>
    </source>
</evidence>
<dbReference type="InterPro" id="IPR015482">
    <property type="entry name" value="Syntrophin"/>
</dbReference>
<keyword evidence="4" id="KW-0963">Cytoplasm</keyword>
<dbReference type="SMART" id="SM00233">
    <property type="entry name" value="PH"/>
    <property type="match status" value="2"/>
</dbReference>
<protein>
    <submittedName>
        <fullName evidence="10">PDZ/DHR/GLGF domain protein</fullName>
    </submittedName>
</protein>
<dbReference type="CDD" id="cd06801">
    <property type="entry name" value="PDZ_syntrophin-like"/>
    <property type="match status" value="1"/>
</dbReference>
<keyword evidence="11" id="KW-1185">Reference proteome</keyword>
<name>A0A368GLP1_ANCCA</name>
<dbReference type="SUPFAM" id="SSF50156">
    <property type="entry name" value="PDZ domain-like"/>
    <property type="match status" value="1"/>
</dbReference>
<evidence type="ECO:0000256" key="2">
    <source>
        <dbReference type="ARBA" id="ARBA00004245"/>
    </source>
</evidence>
<keyword evidence="5" id="KW-0677">Repeat</keyword>
<dbReference type="Pfam" id="PF18012">
    <property type="entry name" value="PH_17"/>
    <property type="match status" value="1"/>
</dbReference>
<dbReference type="PROSITE" id="PS50003">
    <property type="entry name" value="PH_DOMAIN"/>
    <property type="match status" value="1"/>
</dbReference>
<dbReference type="InterPro" id="IPR001478">
    <property type="entry name" value="PDZ"/>
</dbReference>
<dbReference type="Pfam" id="PF23012">
    <property type="entry name" value="Syntrophin_4th"/>
    <property type="match status" value="1"/>
</dbReference>
<sequence length="453" mass="50341">MAAIRSGLLDVLAHGEWHRVHATLDPTAITLQAIDTDHNQEMDAEKRTVRVVKYDGNGLGISIKGGRDNNMPIIISKIFKGMAADHTGELFVGDTILAVNGESLIDATHDDAVRALKRAGRVVDLYVQYKRDELVRRDNVVEKIEWDDDTRDRIRAIGLKLAYVARAGVDADAEGRIFEMRSPSGRYALALRCTSSVEADSWFEAIHGCANALLTQALAQVNLMLGGHPQVRRMGWVSEQVNEDGIIMWKPKFLTLTQSELLFYEAVPQLKTEWAEPRITRPLVATRVVQTTSRTAPVLKGLSDVISLRIRTGTQNGVRTHTLRVETHADLAQWVRAIVLGTYEACSETSQVTSPCIWRGENCELVVNLDTGISLSGPNREILWQHPFESIRATGDDGGRFLWIDFGPPAGEQELDLITSAKPIVFILHSSTNQPRQLLALPVTFLPHNPKIR</sequence>
<dbReference type="OrthoDB" id="409749at2759"/>
<dbReference type="AlphaFoldDB" id="A0A368GLP1"/>
<dbReference type="EMBL" id="JOJR01000126">
    <property type="protein sequence ID" value="RCN44578.1"/>
    <property type="molecule type" value="Genomic_DNA"/>
</dbReference>
<dbReference type="SMART" id="SM00228">
    <property type="entry name" value="PDZ"/>
    <property type="match status" value="1"/>
</dbReference>
<dbReference type="STRING" id="29170.A0A368GLP1"/>
<dbReference type="GO" id="GO:0016010">
    <property type="term" value="C:dystrophin-associated glycoprotein complex"/>
    <property type="evidence" value="ECO:0007669"/>
    <property type="project" value="TreeGrafter"/>
</dbReference>
<dbReference type="Pfam" id="PF00595">
    <property type="entry name" value="PDZ"/>
    <property type="match status" value="1"/>
</dbReference>
<dbReference type="PANTHER" id="PTHR10554:SF12">
    <property type="entry name" value="IP02644P"/>
    <property type="match status" value="1"/>
</dbReference>
<comment type="similarity">
    <text evidence="3">Belongs to the syntrophin family.</text>
</comment>
<evidence type="ECO:0000259" key="8">
    <source>
        <dbReference type="PROSITE" id="PS50003"/>
    </source>
</evidence>
<dbReference type="PANTHER" id="PTHR10554">
    <property type="entry name" value="SYNTROPHIN"/>
    <property type="match status" value="1"/>
</dbReference>
<dbReference type="InterPro" id="IPR041428">
    <property type="entry name" value="PHsplit_syntrophin"/>
</dbReference>